<evidence type="ECO:0000256" key="6">
    <source>
        <dbReference type="SAM" id="Phobius"/>
    </source>
</evidence>
<evidence type="ECO:0000313" key="8">
    <source>
        <dbReference type="EMBL" id="JAC67124.1"/>
    </source>
</evidence>
<comment type="subcellular location">
    <subcellularLocation>
        <location evidence="1">Membrane</location>
        <topology evidence="1">Multi-pass membrane protein</topology>
    </subcellularLocation>
</comment>
<evidence type="ECO:0000256" key="1">
    <source>
        <dbReference type="ARBA" id="ARBA00004141"/>
    </source>
</evidence>
<dbReference type="AlphaFoldDB" id="A0A061R8S6"/>
<sequence length="329" mass="34301">MLLLGLACAGLAAICAGSFGSLSKLEQCQEVHPYIFNFWTCQGFVLSSALLLLLDPQFRVFEPLGLLSGLLYVIATANSFAAIASVGLSVGSGIWSGTAVIVSFSYGLLIAHENLNSLALAISALVVLILGIGGIAYSSYLSAGTFYSTENDVEEPLIRHVQHAGKSAAKRFLGIVSALLSGLFGGLVIAPMSFAVDSHRGLSFIPSMGLGVLLASPIATNMLVWSADERPSLLPKTAAIPGVIAGFISNAGNATSIIASRDPSVGMAVAYPIMQCGLAVAGLWGVLVFREIRGRAQAIYWLSAAVLLLGATLLAIAKQFTLDWGYAVY</sequence>
<feature type="chain" id="PRO_5001605463" evidence="7">
    <location>
        <begin position="18"/>
        <end position="329"/>
    </location>
</feature>
<feature type="transmembrane region" description="Helical" evidence="6">
    <location>
        <begin position="172"/>
        <end position="196"/>
    </location>
</feature>
<dbReference type="Pfam" id="PF07857">
    <property type="entry name" value="TMEM144"/>
    <property type="match status" value="1"/>
</dbReference>
<dbReference type="PANTHER" id="PTHR16119:SF22">
    <property type="entry name" value="EAMA DOMAIN-CONTAINING PROTEIN"/>
    <property type="match status" value="1"/>
</dbReference>
<feature type="transmembrane region" description="Helical" evidence="6">
    <location>
        <begin position="36"/>
        <end position="54"/>
    </location>
</feature>
<dbReference type="GO" id="GO:0015144">
    <property type="term" value="F:carbohydrate transmembrane transporter activity"/>
    <property type="evidence" value="ECO:0007669"/>
    <property type="project" value="InterPro"/>
</dbReference>
<evidence type="ECO:0000256" key="5">
    <source>
        <dbReference type="ARBA" id="ARBA00023136"/>
    </source>
</evidence>
<feature type="transmembrane region" description="Helical" evidence="6">
    <location>
        <begin position="66"/>
        <end position="88"/>
    </location>
</feature>
<organism evidence="8">
    <name type="scientific">Tetraselmis sp. GSL018</name>
    <dbReference type="NCBI Taxonomy" id="582737"/>
    <lineage>
        <taxon>Eukaryota</taxon>
        <taxon>Viridiplantae</taxon>
        <taxon>Chlorophyta</taxon>
        <taxon>core chlorophytes</taxon>
        <taxon>Chlorodendrophyceae</taxon>
        <taxon>Chlorodendrales</taxon>
        <taxon>Chlorodendraceae</taxon>
        <taxon>Tetraselmis</taxon>
    </lineage>
</organism>
<accession>A0A061R8S6</accession>
<evidence type="ECO:0000256" key="7">
    <source>
        <dbReference type="SAM" id="SignalP"/>
    </source>
</evidence>
<dbReference type="GO" id="GO:0016020">
    <property type="term" value="C:membrane"/>
    <property type="evidence" value="ECO:0007669"/>
    <property type="project" value="UniProtKB-SubCell"/>
</dbReference>
<feature type="transmembrane region" description="Helical" evidence="6">
    <location>
        <begin position="94"/>
        <end position="111"/>
    </location>
</feature>
<feature type="transmembrane region" description="Helical" evidence="6">
    <location>
        <begin position="118"/>
        <end position="140"/>
    </location>
</feature>
<gene>
    <name evidence="8" type="ORF">TSPGSL018_11935</name>
</gene>
<feature type="transmembrane region" description="Helical" evidence="6">
    <location>
        <begin position="298"/>
        <end position="317"/>
    </location>
</feature>
<dbReference type="EMBL" id="GBEZ01019433">
    <property type="protein sequence ID" value="JAC67124.1"/>
    <property type="molecule type" value="Transcribed_RNA"/>
</dbReference>
<evidence type="ECO:0000256" key="2">
    <source>
        <dbReference type="ARBA" id="ARBA00005731"/>
    </source>
</evidence>
<keyword evidence="5 6" id="KW-0472">Membrane</keyword>
<proteinExistence type="inferred from homology"/>
<reference evidence="8" key="1">
    <citation type="submission" date="2014-05" db="EMBL/GenBank/DDBJ databases">
        <title>The transcriptome of the halophilic microalga Tetraselmis sp. GSL018 isolated from the Great Salt Lake, Utah.</title>
        <authorList>
            <person name="Jinkerson R.E."/>
            <person name="D'Adamo S."/>
            <person name="Posewitz M.C."/>
        </authorList>
    </citation>
    <scope>NUCLEOTIDE SEQUENCE</scope>
    <source>
        <strain evidence="8">GSL018</strain>
    </source>
</reference>
<dbReference type="InterPro" id="IPR010651">
    <property type="entry name" value="Sugar_transport"/>
</dbReference>
<name>A0A061R8S6_9CHLO</name>
<keyword evidence="4 6" id="KW-1133">Transmembrane helix</keyword>
<evidence type="ECO:0000256" key="3">
    <source>
        <dbReference type="ARBA" id="ARBA00022692"/>
    </source>
</evidence>
<feature type="transmembrane region" description="Helical" evidence="6">
    <location>
        <begin position="208"/>
        <end position="227"/>
    </location>
</feature>
<evidence type="ECO:0000256" key="4">
    <source>
        <dbReference type="ARBA" id="ARBA00022989"/>
    </source>
</evidence>
<keyword evidence="3 6" id="KW-0812">Transmembrane</keyword>
<feature type="signal peptide" evidence="7">
    <location>
        <begin position="1"/>
        <end position="17"/>
    </location>
</feature>
<feature type="transmembrane region" description="Helical" evidence="6">
    <location>
        <begin position="269"/>
        <end position="289"/>
    </location>
</feature>
<keyword evidence="7" id="KW-0732">Signal</keyword>
<dbReference type="InterPro" id="IPR012435">
    <property type="entry name" value="TMEM144"/>
</dbReference>
<comment type="similarity">
    <text evidence="2">Belongs to the TMEM144 family.</text>
</comment>
<protein>
    <submittedName>
        <fullName evidence="8">Uncharacterized protein</fullName>
    </submittedName>
</protein>
<dbReference type="PANTHER" id="PTHR16119">
    <property type="entry name" value="TRANSMEMBRANE PROTEIN 144"/>
    <property type="match status" value="1"/>
</dbReference>